<proteinExistence type="predicted"/>
<comment type="caution">
    <text evidence="2">The sequence shown here is derived from an EMBL/GenBank/DDBJ whole genome shotgun (WGS) entry which is preliminary data.</text>
</comment>
<sequence length="93" mass="9788">MITTVSSSGGEKAYCDIGPKGQASSSIRSDPLTRSTTSATAASTRQARDPRLTGRTSDPLTSAIEARVGLRARERDRLCTEFGAQPASLSDEV</sequence>
<feature type="compositionally biased region" description="Low complexity" evidence="1">
    <location>
        <begin position="33"/>
        <end position="45"/>
    </location>
</feature>
<protein>
    <submittedName>
        <fullName evidence="2">Uncharacterized protein</fullName>
    </submittedName>
</protein>
<evidence type="ECO:0000256" key="1">
    <source>
        <dbReference type="SAM" id="MobiDB-lite"/>
    </source>
</evidence>
<evidence type="ECO:0000313" key="2">
    <source>
        <dbReference type="EMBL" id="GAA3559096.1"/>
    </source>
</evidence>
<dbReference type="EMBL" id="BAAAYR010000001">
    <property type="protein sequence ID" value="GAA3559096.1"/>
    <property type="molecule type" value="Genomic_DNA"/>
</dbReference>
<keyword evidence="3" id="KW-1185">Reference proteome</keyword>
<reference evidence="3" key="1">
    <citation type="journal article" date="2019" name="Int. J. Syst. Evol. Microbiol.">
        <title>The Global Catalogue of Microorganisms (GCM) 10K type strain sequencing project: providing services to taxonomists for standard genome sequencing and annotation.</title>
        <authorList>
            <consortium name="The Broad Institute Genomics Platform"/>
            <consortium name="The Broad Institute Genome Sequencing Center for Infectious Disease"/>
            <person name="Wu L."/>
            <person name="Ma J."/>
        </authorList>
    </citation>
    <scope>NUCLEOTIDE SEQUENCE [LARGE SCALE GENOMIC DNA]</scope>
    <source>
        <strain evidence="3">JCM 16540</strain>
    </source>
</reference>
<dbReference type="Proteomes" id="UP001500767">
    <property type="component" value="Unassembled WGS sequence"/>
</dbReference>
<name>A0ABP6X202_9ACTN</name>
<gene>
    <name evidence="2" type="ORF">GCM10022197_13090</name>
</gene>
<organism evidence="2 3">
    <name type="scientific">Microlunatus spumicola</name>
    <dbReference type="NCBI Taxonomy" id="81499"/>
    <lineage>
        <taxon>Bacteria</taxon>
        <taxon>Bacillati</taxon>
        <taxon>Actinomycetota</taxon>
        <taxon>Actinomycetes</taxon>
        <taxon>Propionibacteriales</taxon>
        <taxon>Propionibacteriaceae</taxon>
        <taxon>Microlunatus</taxon>
    </lineage>
</organism>
<evidence type="ECO:0000313" key="3">
    <source>
        <dbReference type="Proteomes" id="UP001500767"/>
    </source>
</evidence>
<feature type="region of interest" description="Disordered" evidence="1">
    <location>
        <begin position="1"/>
        <end position="61"/>
    </location>
</feature>
<accession>A0ABP6X202</accession>